<dbReference type="EMBL" id="ML208259">
    <property type="protein sequence ID" value="TFK76879.1"/>
    <property type="molecule type" value="Genomic_DNA"/>
</dbReference>
<gene>
    <name evidence="1" type="ORF">BDN72DRAFT_753719</name>
</gene>
<evidence type="ECO:0000313" key="1">
    <source>
        <dbReference type="EMBL" id="TFK76879.1"/>
    </source>
</evidence>
<evidence type="ECO:0000313" key="2">
    <source>
        <dbReference type="Proteomes" id="UP000308600"/>
    </source>
</evidence>
<accession>A0ACD3BGK6</accession>
<organism evidence="1 2">
    <name type="scientific">Pluteus cervinus</name>
    <dbReference type="NCBI Taxonomy" id="181527"/>
    <lineage>
        <taxon>Eukaryota</taxon>
        <taxon>Fungi</taxon>
        <taxon>Dikarya</taxon>
        <taxon>Basidiomycota</taxon>
        <taxon>Agaricomycotina</taxon>
        <taxon>Agaricomycetes</taxon>
        <taxon>Agaricomycetidae</taxon>
        <taxon>Agaricales</taxon>
        <taxon>Pluteineae</taxon>
        <taxon>Pluteaceae</taxon>
        <taxon>Pluteus</taxon>
    </lineage>
</organism>
<reference evidence="1 2" key="1">
    <citation type="journal article" date="2019" name="Nat. Ecol. Evol.">
        <title>Megaphylogeny resolves global patterns of mushroom evolution.</title>
        <authorList>
            <person name="Varga T."/>
            <person name="Krizsan K."/>
            <person name="Foldi C."/>
            <person name="Dima B."/>
            <person name="Sanchez-Garcia M."/>
            <person name="Sanchez-Ramirez S."/>
            <person name="Szollosi G.J."/>
            <person name="Szarkandi J.G."/>
            <person name="Papp V."/>
            <person name="Albert L."/>
            <person name="Andreopoulos W."/>
            <person name="Angelini C."/>
            <person name="Antonin V."/>
            <person name="Barry K.W."/>
            <person name="Bougher N.L."/>
            <person name="Buchanan P."/>
            <person name="Buyck B."/>
            <person name="Bense V."/>
            <person name="Catcheside P."/>
            <person name="Chovatia M."/>
            <person name="Cooper J."/>
            <person name="Damon W."/>
            <person name="Desjardin D."/>
            <person name="Finy P."/>
            <person name="Geml J."/>
            <person name="Haridas S."/>
            <person name="Hughes K."/>
            <person name="Justo A."/>
            <person name="Karasinski D."/>
            <person name="Kautmanova I."/>
            <person name="Kiss B."/>
            <person name="Kocsube S."/>
            <person name="Kotiranta H."/>
            <person name="LaButti K.M."/>
            <person name="Lechner B.E."/>
            <person name="Liimatainen K."/>
            <person name="Lipzen A."/>
            <person name="Lukacs Z."/>
            <person name="Mihaltcheva S."/>
            <person name="Morgado L.N."/>
            <person name="Niskanen T."/>
            <person name="Noordeloos M.E."/>
            <person name="Ohm R.A."/>
            <person name="Ortiz-Santana B."/>
            <person name="Ovrebo C."/>
            <person name="Racz N."/>
            <person name="Riley R."/>
            <person name="Savchenko A."/>
            <person name="Shiryaev A."/>
            <person name="Soop K."/>
            <person name="Spirin V."/>
            <person name="Szebenyi C."/>
            <person name="Tomsovsky M."/>
            <person name="Tulloss R.E."/>
            <person name="Uehling J."/>
            <person name="Grigoriev I.V."/>
            <person name="Vagvolgyi C."/>
            <person name="Papp T."/>
            <person name="Martin F.M."/>
            <person name="Miettinen O."/>
            <person name="Hibbett D.S."/>
            <person name="Nagy L.G."/>
        </authorList>
    </citation>
    <scope>NUCLEOTIDE SEQUENCE [LARGE SCALE GENOMIC DNA]</scope>
    <source>
        <strain evidence="1 2">NL-1719</strain>
    </source>
</reference>
<sequence>MLRLSASCLRSLSSRAAYATVSQTKVLSQNLPPPSLGGKEVISSLLDQEILKALRRPSPKTISLHDVFDQYSSNASHILDFHLPNESVPRASRRPLINAASTDISNEMVLVAHCVKSERTHEITISSGFALETPENTGETLVLTCAHTLEQLRQTLPSFKRDSTSSPPDDIVSGTFVISSTNGSLDIHPVTRVASALPRSDLILLGCNVPGVKTLPLALYPAQKGTSVRAHLVAHHKPAESGWQPWIGGTWRKWARGTVLGYRDFAGREAEPGTYDALSHLFFTPLPSEGSSGGPIIDEETGAVIGIMLGTRMDSRVEGLKGWGVPSEVVYEVRWCTDSKDSGPYDGQMFSLPMLGRNSRVI</sequence>
<dbReference type="Proteomes" id="UP000308600">
    <property type="component" value="Unassembled WGS sequence"/>
</dbReference>
<protein>
    <submittedName>
        <fullName evidence="1">Uncharacterized protein</fullName>
    </submittedName>
</protein>
<proteinExistence type="predicted"/>
<keyword evidence="2" id="KW-1185">Reference proteome</keyword>
<name>A0ACD3BGK6_9AGAR</name>